<evidence type="ECO:0000313" key="4">
    <source>
        <dbReference type="Proteomes" id="UP000274429"/>
    </source>
</evidence>
<dbReference type="Proteomes" id="UP000274429">
    <property type="component" value="Unassembled WGS sequence"/>
</dbReference>
<dbReference type="OrthoDB" id="433501at2759"/>
<dbReference type="PANTHER" id="PTHR45973">
    <property type="entry name" value="PROTEIN PHOSPHATASE 1 REGULATORY SUBUNIT SDS22-RELATED"/>
    <property type="match status" value="1"/>
</dbReference>
<evidence type="ECO:0000256" key="2">
    <source>
        <dbReference type="ARBA" id="ARBA00022737"/>
    </source>
</evidence>
<evidence type="ECO:0000313" key="3">
    <source>
        <dbReference type="EMBL" id="VDM24411.1"/>
    </source>
</evidence>
<dbReference type="EMBL" id="UYWX01003892">
    <property type="protein sequence ID" value="VDM24411.1"/>
    <property type="molecule type" value="Genomic_DNA"/>
</dbReference>
<name>A0A0R3WTX5_HYDTA</name>
<keyword evidence="1" id="KW-0433">Leucine-rich repeat</keyword>
<evidence type="ECO:0000313" key="5">
    <source>
        <dbReference type="WBParaSite" id="TTAC_0000421501-mRNA-1"/>
    </source>
</evidence>
<keyword evidence="4" id="KW-1185">Reference proteome</keyword>
<keyword evidence="2" id="KW-0677">Repeat</keyword>
<reference evidence="3 4" key="2">
    <citation type="submission" date="2018-11" db="EMBL/GenBank/DDBJ databases">
        <authorList>
            <consortium name="Pathogen Informatics"/>
        </authorList>
    </citation>
    <scope>NUCLEOTIDE SEQUENCE [LARGE SCALE GENOMIC DNA]</scope>
</reference>
<dbReference type="InterPro" id="IPR003591">
    <property type="entry name" value="Leu-rich_rpt_typical-subtyp"/>
</dbReference>
<protein>
    <submittedName>
        <fullName evidence="5">LRRcap domain-containing protein</fullName>
    </submittedName>
</protein>
<dbReference type="STRING" id="6205.A0A0R3WTX5"/>
<dbReference type="AlphaFoldDB" id="A0A0R3WTX5"/>
<evidence type="ECO:0000256" key="1">
    <source>
        <dbReference type="ARBA" id="ARBA00022614"/>
    </source>
</evidence>
<dbReference type="Pfam" id="PF12799">
    <property type="entry name" value="LRR_4"/>
    <property type="match status" value="1"/>
</dbReference>
<dbReference type="SUPFAM" id="SSF52075">
    <property type="entry name" value="Outer arm dynein light chain 1"/>
    <property type="match status" value="1"/>
</dbReference>
<reference evidence="5" key="1">
    <citation type="submission" date="2017-02" db="UniProtKB">
        <authorList>
            <consortium name="WormBaseParasite"/>
        </authorList>
    </citation>
    <scope>IDENTIFICATION</scope>
</reference>
<dbReference type="InterPro" id="IPR050576">
    <property type="entry name" value="Cilia_flagella_integrity"/>
</dbReference>
<organism evidence="5">
    <name type="scientific">Hydatigena taeniaeformis</name>
    <name type="common">Feline tapeworm</name>
    <name type="synonym">Taenia taeniaeformis</name>
    <dbReference type="NCBI Taxonomy" id="6205"/>
    <lineage>
        <taxon>Eukaryota</taxon>
        <taxon>Metazoa</taxon>
        <taxon>Spiralia</taxon>
        <taxon>Lophotrochozoa</taxon>
        <taxon>Platyhelminthes</taxon>
        <taxon>Cestoda</taxon>
        <taxon>Eucestoda</taxon>
        <taxon>Cyclophyllidea</taxon>
        <taxon>Taeniidae</taxon>
        <taxon>Hydatigera</taxon>
    </lineage>
</organism>
<proteinExistence type="predicted"/>
<dbReference type="SMART" id="SM00369">
    <property type="entry name" value="LRR_TYP"/>
    <property type="match status" value="2"/>
</dbReference>
<dbReference type="InterPro" id="IPR032675">
    <property type="entry name" value="LRR_dom_sf"/>
</dbReference>
<gene>
    <name evidence="3" type="ORF">TTAC_LOCUS4200</name>
</gene>
<dbReference type="Gene3D" id="3.80.10.10">
    <property type="entry name" value="Ribonuclease Inhibitor"/>
    <property type="match status" value="1"/>
</dbReference>
<dbReference type="InterPro" id="IPR001611">
    <property type="entry name" value="Leu-rich_rpt"/>
</dbReference>
<dbReference type="PROSITE" id="PS51450">
    <property type="entry name" value="LRR"/>
    <property type="match status" value="3"/>
</dbReference>
<sequence>MYLTVLNVSGNSIENLEGLKSLTRLKCLNLNQNCISRLNGLENLKNLQRLYLNHNKLHDFPSWFQHNLFSLKCLQVGYNRIDNLHILTKLRRLPNLTELVIRGNPATDPENAHFNSICSSKSSADTDQQESVFKQCCRSFAIFHLRSLTLLDGQVVVPEERKEADSWFEQAEISRINSQLESREAEVAELSDCLARLSIEAEGRGALAEGLAKQKAEQDLRLDEMRKELAAKDELVSKFHMA</sequence>
<dbReference type="WBParaSite" id="TTAC_0000421501-mRNA-1">
    <property type="protein sequence ID" value="TTAC_0000421501-mRNA-1"/>
    <property type="gene ID" value="TTAC_0000421501"/>
</dbReference>
<accession>A0A0R3WTX5</accession>
<dbReference type="PANTHER" id="PTHR45973:SF36">
    <property type="entry name" value="CENTRIOLIN"/>
    <property type="match status" value="1"/>
</dbReference>
<dbReference type="InterPro" id="IPR025875">
    <property type="entry name" value="Leu-rich_rpt_4"/>
</dbReference>